<dbReference type="GO" id="GO:0010133">
    <property type="term" value="P:L-proline catabolic process to L-glutamate"/>
    <property type="evidence" value="ECO:0007669"/>
    <property type="project" value="TreeGrafter"/>
</dbReference>
<dbReference type="Pfam" id="PF00171">
    <property type="entry name" value="Aldedh"/>
    <property type="match status" value="1"/>
</dbReference>
<proteinExistence type="inferred from homology"/>
<evidence type="ECO:0000256" key="1">
    <source>
        <dbReference type="ARBA" id="ARBA00023002"/>
    </source>
</evidence>
<dbReference type="Proteomes" id="UP000309819">
    <property type="component" value="Unassembled WGS sequence"/>
</dbReference>
<reference evidence="6 7" key="1">
    <citation type="submission" date="2019-05" db="EMBL/GenBank/DDBJ databases">
        <title>Pseudomonas sp. SC006 isolated from lettuce that can produce HBGAs.</title>
        <authorList>
            <person name="Wang D."/>
            <person name="Liao N."/>
            <person name="Liu D."/>
            <person name="Zhang Z."/>
            <person name="Zou S."/>
        </authorList>
    </citation>
    <scope>NUCLEOTIDE SEQUENCE [LARGE SCALE GENOMIC DNA]</scope>
    <source>
        <strain evidence="6 7">SC006</strain>
    </source>
</reference>
<sequence length="510" mass="54853">MSTANHEVFAQAVSAQRKQKPVIVPHVIAGKEYFDGPLLQREDPSYPSVIVSGCHDAPGDLVRLAVQKSREAQREWVKVPLEERIARIAKAVDFVASKIDDWTVRVAVEIGKTRAGARAEALEVLELLKYYVEYASRPGAFEDEREEDPSGLANLSVLRPYGVFGFITPFNYPIVQAAGPTIAAIIAGNGMVIKTTHHGPWSCHAVYEMCAAMDLPVGLVNIIHGADDPGRALVASDVDGMSFTGSVSVGQEIIRQFSNGAYPRPVIAEMGGKNPVIVTDTADLEMAADGIVFSAFDLVGQKCSALSRVIATPKAYERLVELVAERRSKLVIAEPAVENSFGGPVVEKRAVQRFEDVVKKAKAGGFRVDGGEVLNQDGYFVDATVISGVPVDHELAVTEYFLPLVSISVVPDFKAALKAANATSMGLTAGIYTGDIEEARTFLREIEAGCVNVNVPGHATTGWWPGPQAFGGWKASGSTGKQALGKWYVQQFARQQSRKTVAALESLLAE</sequence>
<keyword evidence="2" id="KW-0520">NAD</keyword>
<evidence type="ECO:0000259" key="5">
    <source>
        <dbReference type="Pfam" id="PF00171"/>
    </source>
</evidence>
<protein>
    <submittedName>
        <fullName evidence="6">Aldehyde dehydrogenase family protein</fullName>
    </submittedName>
</protein>
<dbReference type="AlphaFoldDB" id="A0A5R8ZH48"/>
<dbReference type="OrthoDB" id="9812625at2"/>
<dbReference type="EMBL" id="VAUO01000001">
    <property type="protein sequence ID" value="TLP65092.1"/>
    <property type="molecule type" value="Genomic_DNA"/>
</dbReference>
<keyword evidence="1 4" id="KW-0560">Oxidoreductase</keyword>
<comment type="similarity">
    <text evidence="4">Belongs to the aldehyde dehydrogenase family.</text>
</comment>
<name>A0A5R8ZH48_9PSED</name>
<dbReference type="InterPro" id="IPR050485">
    <property type="entry name" value="Proline_metab_enzyme"/>
</dbReference>
<comment type="caution">
    <text evidence="6">The sequence shown here is derived from an EMBL/GenBank/DDBJ whole genome shotgun (WGS) entry which is preliminary data.</text>
</comment>
<dbReference type="PANTHER" id="PTHR42862">
    <property type="entry name" value="DELTA-1-PYRROLINE-5-CARBOXYLATE DEHYDROGENASE 1, ISOFORM A-RELATED"/>
    <property type="match status" value="1"/>
</dbReference>
<keyword evidence="7" id="KW-1185">Reference proteome</keyword>
<evidence type="ECO:0000313" key="6">
    <source>
        <dbReference type="EMBL" id="TLP65092.1"/>
    </source>
</evidence>
<dbReference type="InterPro" id="IPR016163">
    <property type="entry name" value="Ald_DH_C"/>
</dbReference>
<dbReference type="Gene3D" id="3.40.309.10">
    <property type="entry name" value="Aldehyde Dehydrogenase, Chain A, domain 2"/>
    <property type="match status" value="1"/>
</dbReference>
<dbReference type="GO" id="GO:0003842">
    <property type="term" value="F:L-glutamate gamma-semialdehyde dehydrogenase activity"/>
    <property type="evidence" value="ECO:0007669"/>
    <property type="project" value="TreeGrafter"/>
</dbReference>
<evidence type="ECO:0000256" key="4">
    <source>
        <dbReference type="RuleBase" id="RU003345"/>
    </source>
</evidence>
<dbReference type="SUPFAM" id="SSF53720">
    <property type="entry name" value="ALDH-like"/>
    <property type="match status" value="1"/>
</dbReference>
<feature type="active site" evidence="3">
    <location>
        <position position="269"/>
    </location>
</feature>
<dbReference type="InterPro" id="IPR015590">
    <property type="entry name" value="Aldehyde_DH_dom"/>
</dbReference>
<dbReference type="PANTHER" id="PTHR42862:SF1">
    <property type="entry name" value="DELTA-1-PYRROLINE-5-CARBOXYLATE DEHYDROGENASE 2, ISOFORM A-RELATED"/>
    <property type="match status" value="1"/>
</dbReference>
<dbReference type="InterPro" id="IPR016161">
    <property type="entry name" value="Ald_DH/histidinol_DH"/>
</dbReference>
<gene>
    <name evidence="6" type="ORF">FEM01_02620</name>
</gene>
<dbReference type="InterPro" id="IPR029510">
    <property type="entry name" value="Ald_DH_CS_GLU"/>
</dbReference>
<evidence type="ECO:0000313" key="7">
    <source>
        <dbReference type="Proteomes" id="UP000309819"/>
    </source>
</evidence>
<dbReference type="InterPro" id="IPR016162">
    <property type="entry name" value="Ald_DH_N"/>
</dbReference>
<accession>A0A5R8ZH48</accession>
<dbReference type="PROSITE" id="PS00687">
    <property type="entry name" value="ALDEHYDE_DEHYDR_GLU"/>
    <property type="match status" value="1"/>
</dbReference>
<dbReference type="Gene3D" id="3.40.605.10">
    <property type="entry name" value="Aldehyde Dehydrogenase, Chain A, domain 1"/>
    <property type="match status" value="1"/>
</dbReference>
<evidence type="ECO:0000256" key="3">
    <source>
        <dbReference type="PROSITE-ProRule" id="PRU10007"/>
    </source>
</evidence>
<dbReference type="GO" id="GO:0009898">
    <property type="term" value="C:cytoplasmic side of plasma membrane"/>
    <property type="evidence" value="ECO:0007669"/>
    <property type="project" value="TreeGrafter"/>
</dbReference>
<dbReference type="RefSeq" id="WP_138217720.1">
    <property type="nucleotide sequence ID" value="NZ_VAUO01000001.1"/>
</dbReference>
<feature type="domain" description="Aldehyde dehydrogenase" evidence="5">
    <location>
        <begin position="51"/>
        <end position="496"/>
    </location>
</feature>
<evidence type="ECO:0000256" key="2">
    <source>
        <dbReference type="ARBA" id="ARBA00023027"/>
    </source>
</evidence>
<organism evidence="6 7">
    <name type="scientific">Pseudomonas mosselii</name>
    <dbReference type="NCBI Taxonomy" id="78327"/>
    <lineage>
        <taxon>Bacteria</taxon>
        <taxon>Pseudomonadati</taxon>
        <taxon>Pseudomonadota</taxon>
        <taxon>Gammaproteobacteria</taxon>
        <taxon>Pseudomonadales</taxon>
        <taxon>Pseudomonadaceae</taxon>
        <taxon>Pseudomonas</taxon>
    </lineage>
</organism>